<organism evidence="2 3">
    <name type="scientific">Candidatus Dojkabacteria bacterium</name>
    <dbReference type="NCBI Taxonomy" id="2099670"/>
    <lineage>
        <taxon>Bacteria</taxon>
        <taxon>Candidatus Dojkabacteria</taxon>
    </lineage>
</organism>
<evidence type="ECO:0000313" key="3">
    <source>
        <dbReference type="Proteomes" id="UP000782843"/>
    </source>
</evidence>
<dbReference type="InterPro" id="IPR014717">
    <property type="entry name" value="Transl_elong_EF1B/ribsomal_bS6"/>
</dbReference>
<reference evidence="2" key="1">
    <citation type="submission" date="2020-04" db="EMBL/GenBank/DDBJ databases">
        <authorList>
            <person name="Zhang T."/>
        </authorList>
    </citation>
    <scope>NUCLEOTIDE SEQUENCE</scope>
    <source>
        <strain evidence="2">HKST-UBA10</strain>
    </source>
</reference>
<dbReference type="GO" id="GO:0043683">
    <property type="term" value="P:type IV pilus assembly"/>
    <property type="evidence" value="ECO:0007669"/>
    <property type="project" value="InterPro"/>
</dbReference>
<feature type="transmembrane region" description="Helical" evidence="1">
    <location>
        <begin position="20"/>
        <end position="38"/>
    </location>
</feature>
<keyword evidence="1" id="KW-0812">Transmembrane</keyword>
<comment type="caution">
    <text evidence="2">The sequence shown here is derived from an EMBL/GenBank/DDBJ whole genome shotgun (WGS) entry which is preliminary data.</text>
</comment>
<evidence type="ECO:0000313" key="2">
    <source>
        <dbReference type="EMBL" id="MCA9381960.1"/>
    </source>
</evidence>
<gene>
    <name evidence="2" type="primary">pilO</name>
    <name evidence="2" type="ORF">KC660_00965</name>
</gene>
<accession>A0A955RI32</accession>
<dbReference type="Pfam" id="PF04350">
    <property type="entry name" value="PilO"/>
    <property type="match status" value="1"/>
</dbReference>
<keyword evidence="1" id="KW-1133">Transmembrane helix</keyword>
<sequence>MNRTKTDLRDIFKTPRQKSYTIIGLTLVTVTFFFFFAIRPTLAKIGKIQDEIKQLQATEAQVDAKLAKLVELINLRDQNRAEIDAFEKYFPAEKETSLLVANYEEIAKKYDLLLTRVAFSDYQDQEYESIDGYEGNYKAIKTEITVEGEIKDIQKYLIHLEDYPRIMKVSRLSISPVEESVTDVNQERTGYTANFILDVYYYKEPEAVQTNILTTQ</sequence>
<dbReference type="InterPro" id="IPR007445">
    <property type="entry name" value="PilO"/>
</dbReference>
<dbReference type="Proteomes" id="UP000782843">
    <property type="component" value="Unassembled WGS sequence"/>
</dbReference>
<protein>
    <submittedName>
        <fullName evidence="2">Type 4a pilus biogenesis protein PilO</fullName>
    </submittedName>
</protein>
<name>A0A955RI32_9BACT</name>
<reference evidence="2" key="2">
    <citation type="journal article" date="2021" name="Microbiome">
        <title>Successional dynamics and alternative stable states in a saline activated sludge microbial community over 9 years.</title>
        <authorList>
            <person name="Wang Y."/>
            <person name="Ye J."/>
            <person name="Ju F."/>
            <person name="Liu L."/>
            <person name="Boyd J.A."/>
            <person name="Deng Y."/>
            <person name="Parks D.H."/>
            <person name="Jiang X."/>
            <person name="Yin X."/>
            <person name="Woodcroft B.J."/>
            <person name="Tyson G.W."/>
            <person name="Hugenholtz P."/>
            <person name="Polz M.F."/>
            <person name="Zhang T."/>
        </authorList>
    </citation>
    <scope>NUCLEOTIDE SEQUENCE</scope>
    <source>
        <strain evidence="2">HKST-UBA10</strain>
    </source>
</reference>
<evidence type="ECO:0000256" key="1">
    <source>
        <dbReference type="SAM" id="Phobius"/>
    </source>
</evidence>
<dbReference type="EMBL" id="JAGQLG010000031">
    <property type="protein sequence ID" value="MCA9381960.1"/>
    <property type="molecule type" value="Genomic_DNA"/>
</dbReference>
<proteinExistence type="predicted"/>
<dbReference type="GO" id="GO:0043107">
    <property type="term" value="P:type IV pilus-dependent motility"/>
    <property type="evidence" value="ECO:0007669"/>
    <property type="project" value="InterPro"/>
</dbReference>
<keyword evidence="1" id="KW-0472">Membrane</keyword>
<dbReference type="AlphaFoldDB" id="A0A955RI32"/>
<dbReference type="Gene3D" id="3.30.70.60">
    <property type="match status" value="1"/>
</dbReference>